<reference evidence="8 9" key="1">
    <citation type="submission" date="2018-09" db="EMBL/GenBank/DDBJ databases">
        <title>Genomic investigation of the strawberry pathogen Phytophthora fragariae indicates pathogenicity is determined by transcriptional variation in three key races.</title>
        <authorList>
            <person name="Adams T.M."/>
            <person name="Armitage A.D."/>
            <person name="Sobczyk M.K."/>
            <person name="Bates H.J."/>
            <person name="Dunwell J.M."/>
            <person name="Nellist C.F."/>
            <person name="Harrison R.J."/>
        </authorList>
    </citation>
    <scope>NUCLEOTIDE SEQUENCE [LARGE SCALE GENOMIC DNA]</scope>
    <source>
        <strain evidence="5 7">BC-1</strain>
        <strain evidence="4 9">BC-23</strain>
        <strain evidence="3 6">NOV-27</strain>
        <strain evidence="2 8">SCRP245</strain>
    </source>
</reference>
<evidence type="ECO:0000313" key="2">
    <source>
        <dbReference type="EMBL" id="KAE8976818.1"/>
    </source>
</evidence>
<dbReference type="Pfam" id="PF21056">
    <property type="entry name" value="ZSWIM1-3_RNaseH-like"/>
    <property type="match status" value="2"/>
</dbReference>
<dbReference type="AlphaFoldDB" id="A0A6A3I925"/>
<feature type="domain" description="ZSWIM1/3 RNaseH-like" evidence="1">
    <location>
        <begin position="93"/>
        <end position="151"/>
    </location>
</feature>
<dbReference type="Proteomes" id="UP000460718">
    <property type="component" value="Unassembled WGS sequence"/>
</dbReference>
<name>A0A6A3I925_9STRA</name>
<organism evidence="2 8">
    <name type="scientific">Phytophthora fragariae</name>
    <dbReference type="NCBI Taxonomy" id="53985"/>
    <lineage>
        <taxon>Eukaryota</taxon>
        <taxon>Sar</taxon>
        <taxon>Stramenopiles</taxon>
        <taxon>Oomycota</taxon>
        <taxon>Peronosporomycetes</taxon>
        <taxon>Peronosporales</taxon>
        <taxon>Peronosporaceae</taxon>
        <taxon>Phytophthora</taxon>
    </lineage>
</organism>
<evidence type="ECO:0000313" key="4">
    <source>
        <dbReference type="EMBL" id="KAE9167443.1"/>
    </source>
</evidence>
<dbReference type="PANTHER" id="PTHR31569:SF4">
    <property type="entry name" value="SWIM-TYPE DOMAIN-CONTAINING PROTEIN"/>
    <property type="match status" value="1"/>
</dbReference>
<proteinExistence type="predicted"/>
<sequence>MAGAKKKLILEYLKRKTGKKVTLRDVHNLVQKLKDARRGSTTVEARLDTILREFCSSRKENTATIYVDDNQLAQTITFQTHQMRRFFEAFPEGQYVQHALMENESAECLTDAITSFKSFNPTWDRVRVIIVDKDFGEISLLRAAFPGARILLCVFHVVKYLRVEVAKREYGVLTG</sequence>
<dbReference type="EMBL" id="QXGC01004865">
    <property type="protein sequence ID" value="KAE9167443.1"/>
    <property type="molecule type" value="Genomic_DNA"/>
</dbReference>
<dbReference type="EMBL" id="QXGB01004733">
    <property type="protein sequence ID" value="KAE9165178.1"/>
    <property type="molecule type" value="Genomic_DNA"/>
</dbReference>
<comment type="caution">
    <text evidence="2">The sequence shown here is derived from an EMBL/GenBank/DDBJ whole genome shotgun (WGS) entry which is preliminary data.</text>
</comment>
<evidence type="ECO:0000313" key="7">
    <source>
        <dbReference type="Proteomes" id="UP000440367"/>
    </source>
</evidence>
<dbReference type="EMBL" id="QXFW01002627">
    <property type="protein sequence ID" value="KAE8976818.1"/>
    <property type="molecule type" value="Genomic_DNA"/>
</dbReference>
<dbReference type="PANTHER" id="PTHR31569">
    <property type="entry name" value="SWIM-TYPE DOMAIN-CONTAINING PROTEIN"/>
    <property type="match status" value="1"/>
</dbReference>
<evidence type="ECO:0000313" key="5">
    <source>
        <dbReference type="EMBL" id="KAE9170151.1"/>
    </source>
</evidence>
<feature type="domain" description="ZSWIM1/3 RNaseH-like" evidence="1">
    <location>
        <begin position="52"/>
        <end position="92"/>
    </location>
</feature>
<keyword evidence="6" id="KW-1185">Reference proteome</keyword>
<protein>
    <recommendedName>
        <fullName evidence="1">ZSWIM1/3 RNaseH-like domain-containing protein</fullName>
    </recommendedName>
</protein>
<dbReference type="OrthoDB" id="127122at2759"/>
<evidence type="ECO:0000259" key="1">
    <source>
        <dbReference type="Pfam" id="PF21056"/>
    </source>
</evidence>
<accession>A0A6A3I925</accession>
<gene>
    <name evidence="5" type="ORF">PF002_g30169</name>
    <name evidence="4" type="ORF">PF004_g28822</name>
    <name evidence="3" type="ORF">PF005_g29716</name>
    <name evidence="2" type="ORF">PF011_g23896</name>
</gene>
<dbReference type="Proteomes" id="UP000476176">
    <property type="component" value="Unassembled WGS sequence"/>
</dbReference>
<evidence type="ECO:0000313" key="6">
    <source>
        <dbReference type="Proteomes" id="UP000433483"/>
    </source>
</evidence>
<evidence type="ECO:0000313" key="3">
    <source>
        <dbReference type="EMBL" id="KAE9165178.1"/>
    </source>
</evidence>
<evidence type="ECO:0000313" key="8">
    <source>
        <dbReference type="Proteomes" id="UP000460718"/>
    </source>
</evidence>
<dbReference type="InterPro" id="IPR052579">
    <property type="entry name" value="Zinc_finger_SWIM"/>
</dbReference>
<dbReference type="Proteomes" id="UP000433483">
    <property type="component" value="Unassembled WGS sequence"/>
</dbReference>
<dbReference type="EMBL" id="QXGD01004524">
    <property type="protein sequence ID" value="KAE9170151.1"/>
    <property type="molecule type" value="Genomic_DNA"/>
</dbReference>
<dbReference type="Proteomes" id="UP000440367">
    <property type="component" value="Unassembled WGS sequence"/>
</dbReference>
<dbReference type="InterPro" id="IPR048324">
    <property type="entry name" value="ZSWIM1-3_RNaseH-like"/>
</dbReference>
<evidence type="ECO:0000313" key="9">
    <source>
        <dbReference type="Proteomes" id="UP000476176"/>
    </source>
</evidence>